<organism evidence="2 3">
    <name type="scientific">Araneus ventricosus</name>
    <name type="common">Orbweaver spider</name>
    <name type="synonym">Epeira ventricosa</name>
    <dbReference type="NCBI Taxonomy" id="182803"/>
    <lineage>
        <taxon>Eukaryota</taxon>
        <taxon>Metazoa</taxon>
        <taxon>Ecdysozoa</taxon>
        <taxon>Arthropoda</taxon>
        <taxon>Chelicerata</taxon>
        <taxon>Arachnida</taxon>
        <taxon>Araneae</taxon>
        <taxon>Araneomorphae</taxon>
        <taxon>Entelegynae</taxon>
        <taxon>Araneoidea</taxon>
        <taxon>Araneidae</taxon>
        <taxon>Araneus</taxon>
    </lineage>
</organism>
<feature type="region of interest" description="Disordered" evidence="1">
    <location>
        <begin position="61"/>
        <end position="80"/>
    </location>
</feature>
<proteinExistence type="predicted"/>
<dbReference type="EMBL" id="BGPR01021208">
    <property type="protein sequence ID" value="GBN86279.1"/>
    <property type="molecule type" value="Genomic_DNA"/>
</dbReference>
<comment type="caution">
    <text evidence="2">The sequence shown here is derived from an EMBL/GenBank/DDBJ whole genome shotgun (WGS) entry which is preliminary data.</text>
</comment>
<accession>A0A4Y2SG83</accession>
<evidence type="ECO:0000313" key="2">
    <source>
        <dbReference type="EMBL" id="GBN86279.1"/>
    </source>
</evidence>
<keyword evidence="3" id="KW-1185">Reference proteome</keyword>
<gene>
    <name evidence="2" type="ORF">AVEN_141681_1</name>
</gene>
<evidence type="ECO:0000313" key="3">
    <source>
        <dbReference type="Proteomes" id="UP000499080"/>
    </source>
</evidence>
<dbReference type="AlphaFoldDB" id="A0A4Y2SG83"/>
<reference evidence="2 3" key="1">
    <citation type="journal article" date="2019" name="Sci. Rep.">
        <title>Orb-weaving spider Araneus ventricosus genome elucidates the spidroin gene catalogue.</title>
        <authorList>
            <person name="Kono N."/>
            <person name="Nakamura H."/>
            <person name="Ohtoshi R."/>
            <person name="Moran D.A.P."/>
            <person name="Shinohara A."/>
            <person name="Yoshida Y."/>
            <person name="Fujiwara M."/>
            <person name="Mori M."/>
            <person name="Tomita M."/>
            <person name="Arakawa K."/>
        </authorList>
    </citation>
    <scope>NUCLEOTIDE SEQUENCE [LARGE SCALE GENOMIC DNA]</scope>
</reference>
<protein>
    <submittedName>
        <fullName evidence="2">Uncharacterized protein</fullName>
    </submittedName>
</protein>
<evidence type="ECO:0000256" key="1">
    <source>
        <dbReference type="SAM" id="MobiDB-lite"/>
    </source>
</evidence>
<sequence length="80" mass="8826">MEVILSYGQMTRTAPELALPVQASAPHQREGVWPLLVTLRAACPKHGGTSLELGLEPLTFRPQGRDFTTRPPRLRLAEGH</sequence>
<name>A0A4Y2SG83_ARAVE</name>
<dbReference type="Proteomes" id="UP000499080">
    <property type="component" value="Unassembled WGS sequence"/>
</dbReference>